<gene>
    <name evidence="2" type="ORF">E8M63_12110</name>
</gene>
<evidence type="ECO:0000256" key="1">
    <source>
        <dbReference type="SAM" id="MobiDB-lite"/>
    </source>
</evidence>
<dbReference type="Proteomes" id="UP000307092">
    <property type="component" value="Unassembled WGS sequence"/>
</dbReference>
<feature type="compositionally biased region" description="Basic and acidic residues" evidence="1">
    <location>
        <begin position="49"/>
        <end position="59"/>
    </location>
</feature>
<organism evidence="2 3">
    <name type="scientific">Neisseria gonorrhoeae</name>
    <dbReference type="NCBI Taxonomy" id="485"/>
    <lineage>
        <taxon>Bacteria</taxon>
        <taxon>Pseudomonadati</taxon>
        <taxon>Pseudomonadota</taxon>
        <taxon>Betaproteobacteria</taxon>
        <taxon>Neisseriales</taxon>
        <taxon>Neisseriaceae</taxon>
        <taxon>Neisseria</taxon>
    </lineage>
</organism>
<evidence type="ECO:0008006" key="4">
    <source>
        <dbReference type="Google" id="ProtNLM"/>
    </source>
</evidence>
<dbReference type="AlphaFoldDB" id="A0AAX2TMT5"/>
<name>A0AAX2TMT5_NEIGO</name>
<accession>A0AAX2TMT5</accession>
<comment type="caution">
    <text evidence="2">The sequence shown here is derived from an EMBL/GenBank/DDBJ whole genome shotgun (WGS) entry which is preliminary data.</text>
</comment>
<reference evidence="2 3" key="1">
    <citation type="submission" date="2019-04" db="EMBL/GenBank/DDBJ databases">
        <title>The CDC panel for molecular diagnostics of ciprofloxacin resistance and its use for research and clinical development.</title>
        <authorList>
            <person name="Liu H."/>
            <person name="Tang K."/>
            <person name="Pham C."/>
            <person name="Schmerer M."/>
        </authorList>
    </citation>
    <scope>NUCLEOTIDE SEQUENCE [LARGE SCALE GENOMIC DNA]</scope>
    <source>
        <strain evidence="2 3">LRRBGS_0742</strain>
    </source>
</reference>
<evidence type="ECO:0000313" key="2">
    <source>
        <dbReference type="EMBL" id="TJX04180.1"/>
    </source>
</evidence>
<dbReference type="EMBL" id="SUQX01000042">
    <property type="protein sequence ID" value="TJX04180.1"/>
    <property type="molecule type" value="Genomic_DNA"/>
</dbReference>
<proteinExistence type="predicted"/>
<sequence length="90" mass="10195">MPSETPNRLQTASVADENSKSAYRHSCENSSSQPSGSRHLYPEIPSFPRKWESRNEKQQEFIGNNRNRTDWIPACAGMTRKSGLWAGLVE</sequence>
<evidence type="ECO:0000313" key="3">
    <source>
        <dbReference type="Proteomes" id="UP000307092"/>
    </source>
</evidence>
<feature type="region of interest" description="Disordered" evidence="1">
    <location>
        <begin position="1"/>
        <end position="65"/>
    </location>
</feature>
<protein>
    <recommendedName>
        <fullName evidence="4">Phage associated protein</fullName>
    </recommendedName>
</protein>
<feature type="compositionally biased region" description="Polar residues" evidence="1">
    <location>
        <begin position="1"/>
        <end position="13"/>
    </location>
</feature>